<accession>A0A167VEU2</accession>
<evidence type="ECO:0000256" key="1">
    <source>
        <dbReference type="SAM" id="MobiDB-lite"/>
    </source>
</evidence>
<gene>
    <name evidence="2" type="ORF">FIBSPDRAFT_903898</name>
</gene>
<dbReference type="Proteomes" id="UP000076532">
    <property type="component" value="Unassembled WGS sequence"/>
</dbReference>
<evidence type="ECO:0000313" key="2">
    <source>
        <dbReference type="EMBL" id="KZP04938.1"/>
    </source>
</evidence>
<keyword evidence="3" id="KW-1185">Reference proteome</keyword>
<protein>
    <submittedName>
        <fullName evidence="2">Uncharacterized protein</fullName>
    </submittedName>
</protein>
<organism evidence="2 3">
    <name type="scientific">Athelia psychrophila</name>
    <dbReference type="NCBI Taxonomy" id="1759441"/>
    <lineage>
        <taxon>Eukaryota</taxon>
        <taxon>Fungi</taxon>
        <taxon>Dikarya</taxon>
        <taxon>Basidiomycota</taxon>
        <taxon>Agaricomycotina</taxon>
        <taxon>Agaricomycetes</taxon>
        <taxon>Agaricomycetidae</taxon>
        <taxon>Atheliales</taxon>
        <taxon>Atheliaceae</taxon>
        <taxon>Athelia</taxon>
    </lineage>
</organism>
<proteinExistence type="predicted"/>
<reference evidence="2 3" key="1">
    <citation type="journal article" date="2016" name="Mol. Biol. Evol.">
        <title>Comparative Genomics of Early-Diverging Mushroom-Forming Fungi Provides Insights into the Origins of Lignocellulose Decay Capabilities.</title>
        <authorList>
            <person name="Nagy L.G."/>
            <person name="Riley R."/>
            <person name="Tritt A."/>
            <person name="Adam C."/>
            <person name="Daum C."/>
            <person name="Floudas D."/>
            <person name="Sun H."/>
            <person name="Yadav J.S."/>
            <person name="Pangilinan J."/>
            <person name="Larsson K.H."/>
            <person name="Matsuura K."/>
            <person name="Barry K."/>
            <person name="Labutti K."/>
            <person name="Kuo R."/>
            <person name="Ohm R.A."/>
            <person name="Bhattacharya S.S."/>
            <person name="Shirouzu T."/>
            <person name="Yoshinaga Y."/>
            <person name="Martin F.M."/>
            <person name="Grigoriev I.V."/>
            <person name="Hibbett D.S."/>
        </authorList>
    </citation>
    <scope>NUCLEOTIDE SEQUENCE [LARGE SCALE GENOMIC DNA]</scope>
    <source>
        <strain evidence="2 3">CBS 109695</strain>
    </source>
</reference>
<evidence type="ECO:0000313" key="3">
    <source>
        <dbReference type="Proteomes" id="UP000076532"/>
    </source>
</evidence>
<feature type="region of interest" description="Disordered" evidence="1">
    <location>
        <begin position="87"/>
        <end position="108"/>
    </location>
</feature>
<feature type="compositionally biased region" description="Gly residues" evidence="1">
    <location>
        <begin position="87"/>
        <end position="98"/>
    </location>
</feature>
<dbReference type="EMBL" id="KV417877">
    <property type="protein sequence ID" value="KZP04938.1"/>
    <property type="molecule type" value="Genomic_DNA"/>
</dbReference>
<name>A0A167VEU2_9AGAM</name>
<sequence>MGDDVQHSPDWKRLIFAGRRPSIRTSPLAAATNAQTRIQVQSILNTFAVPNVLQLVDADASSRPGPACDGWGGGVSGAGDDHACVGGGDDAGGGGTRRGGQQVDRLRSGENEDKAVADIYNILSVRSVQPNQGLLMGDNILIAHAGFALRGASSWRGVRLPPARCHGRLRADELRPGRGLNQYCNGATLKLGGWEISKTSSRALLELQKQPFIIVGTYQRPFSIIMQQSVFRQLGAAGMQDVLPQLQVLAHPRLEYKKILVGCLTETASYLVHREHK</sequence>
<dbReference type="AlphaFoldDB" id="A0A167VEU2"/>